<keyword evidence="2 3" id="KW-0479">Metal-binding</keyword>
<organism evidence="4 5">
    <name type="scientific">Fibrisoma montanum</name>
    <dbReference type="NCBI Taxonomy" id="2305895"/>
    <lineage>
        <taxon>Bacteria</taxon>
        <taxon>Pseudomonadati</taxon>
        <taxon>Bacteroidota</taxon>
        <taxon>Cytophagia</taxon>
        <taxon>Cytophagales</taxon>
        <taxon>Spirosomataceae</taxon>
        <taxon>Fibrisoma</taxon>
    </lineage>
</organism>
<evidence type="ECO:0000256" key="1">
    <source>
        <dbReference type="ARBA" id="ARBA00008635"/>
    </source>
</evidence>
<dbReference type="Gene3D" id="1.20.120.450">
    <property type="entry name" value="dinb family like domain"/>
    <property type="match status" value="1"/>
</dbReference>
<name>A0A418M8A9_9BACT</name>
<dbReference type="GO" id="GO:0046872">
    <property type="term" value="F:metal ion binding"/>
    <property type="evidence" value="ECO:0007669"/>
    <property type="project" value="UniProtKB-KW"/>
</dbReference>
<evidence type="ECO:0000256" key="3">
    <source>
        <dbReference type="PIRSR" id="PIRSR607837-1"/>
    </source>
</evidence>
<protein>
    <submittedName>
        <fullName evidence="4">DinB family protein</fullName>
    </submittedName>
</protein>
<dbReference type="AlphaFoldDB" id="A0A418M8A9"/>
<dbReference type="InterPro" id="IPR007837">
    <property type="entry name" value="DinB"/>
</dbReference>
<evidence type="ECO:0000313" key="5">
    <source>
        <dbReference type="Proteomes" id="UP000283523"/>
    </source>
</evidence>
<evidence type="ECO:0000256" key="2">
    <source>
        <dbReference type="ARBA" id="ARBA00022723"/>
    </source>
</evidence>
<dbReference type="InterPro" id="IPR034660">
    <property type="entry name" value="DinB/YfiT-like"/>
</dbReference>
<feature type="binding site" evidence="3">
    <location>
        <position position="157"/>
    </location>
    <ligand>
        <name>a divalent metal cation</name>
        <dbReference type="ChEBI" id="CHEBI:60240"/>
    </ligand>
</feature>
<proteinExistence type="inferred from homology"/>
<dbReference type="Proteomes" id="UP000283523">
    <property type="component" value="Unassembled WGS sequence"/>
</dbReference>
<dbReference type="SUPFAM" id="SSF109854">
    <property type="entry name" value="DinB/YfiT-like putative metalloenzymes"/>
    <property type="match status" value="1"/>
</dbReference>
<dbReference type="EMBL" id="QXED01000004">
    <property type="protein sequence ID" value="RIV22327.1"/>
    <property type="molecule type" value="Genomic_DNA"/>
</dbReference>
<dbReference type="Pfam" id="PF05163">
    <property type="entry name" value="DinB"/>
    <property type="match status" value="1"/>
</dbReference>
<evidence type="ECO:0000313" key="4">
    <source>
        <dbReference type="EMBL" id="RIV22327.1"/>
    </source>
</evidence>
<feature type="binding site" evidence="3">
    <location>
        <position position="161"/>
    </location>
    <ligand>
        <name>a divalent metal cation</name>
        <dbReference type="ChEBI" id="CHEBI:60240"/>
    </ligand>
</feature>
<accession>A0A418M8A9</accession>
<gene>
    <name evidence="4" type="ORF">DYU11_14995</name>
</gene>
<keyword evidence="5" id="KW-1185">Reference proteome</keyword>
<feature type="binding site" evidence="3">
    <location>
        <position position="75"/>
    </location>
    <ligand>
        <name>a divalent metal cation</name>
        <dbReference type="ChEBI" id="CHEBI:60240"/>
    </ligand>
</feature>
<sequence length="182" mass="20791">MMIVDSMKVQLWVLVILIGGALPVLAQPESYRNEVIEKWKNAGAYTLEVARLMPDSGYSFKPVAEEMSFKEQLLHSASNMLWLSSAHLSKQTPPFDYKSLQQRNGLPKREIVALLEQALQYAQTAIEQLPDAELDQKVDFFAGPKTKRQIIHLMHDHLTHHRAQAIVYLRLKGITPPKYIGW</sequence>
<comment type="similarity">
    <text evidence="1">Belongs to the DinB family.</text>
</comment>
<comment type="caution">
    <text evidence="4">The sequence shown here is derived from an EMBL/GenBank/DDBJ whole genome shotgun (WGS) entry which is preliminary data.</text>
</comment>
<reference evidence="4 5" key="1">
    <citation type="submission" date="2018-08" db="EMBL/GenBank/DDBJ databases">
        <title>Fibrisoma montanum sp. nov., isolated from Danxia mountain soil.</title>
        <authorList>
            <person name="Huang Y."/>
        </authorList>
    </citation>
    <scope>NUCLEOTIDE SEQUENCE [LARGE SCALE GENOMIC DNA]</scope>
    <source>
        <strain evidence="4 5">HYT19</strain>
    </source>
</reference>